<protein>
    <submittedName>
        <fullName evidence="1">Post-transcriptional regulator ComN</fullName>
    </submittedName>
</protein>
<evidence type="ECO:0000313" key="1">
    <source>
        <dbReference type="EMBL" id="CEG23057.1"/>
    </source>
</evidence>
<reference evidence="1 2" key="1">
    <citation type="submission" date="2014-09" db="EMBL/GenBank/DDBJ databases">
        <authorList>
            <person name="Urmite Genomes Urmite Genomes"/>
        </authorList>
    </citation>
    <scope>NUCLEOTIDE SEQUENCE [LARGE SCALE GENOMIC DNA]</scope>
    <source>
        <strain evidence="1 2">ES2</strain>
    </source>
</reference>
<dbReference type="AlphaFoldDB" id="A0A098EMN6"/>
<dbReference type="EMBL" id="CCXS01000001">
    <property type="protein sequence ID" value="CEG23057.1"/>
    <property type="molecule type" value="Genomic_DNA"/>
</dbReference>
<dbReference type="InterPro" id="IPR025716">
    <property type="entry name" value="Post-transcriptional_regulator"/>
</dbReference>
<proteinExistence type="predicted"/>
<evidence type="ECO:0000313" key="2">
    <source>
        <dbReference type="Proteomes" id="UP000043699"/>
    </source>
</evidence>
<dbReference type="Proteomes" id="UP000043699">
    <property type="component" value="Unassembled WGS sequence"/>
</dbReference>
<sequence>MLKFTEQYEMVLPALESKCSEFHYFQYDTFTPEELWQYCVKKKWRKKDVETMHLYEMVNDIMEMTASEFVAYHQVEGLKGGNWFTESGQDDLEQLLRPSNKKPTSI</sequence>
<organism evidence="1 2">
    <name type="scientific">Planococcus massiliensis</name>
    <dbReference type="NCBI Taxonomy" id="1499687"/>
    <lineage>
        <taxon>Bacteria</taxon>
        <taxon>Bacillati</taxon>
        <taxon>Bacillota</taxon>
        <taxon>Bacilli</taxon>
        <taxon>Bacillales</taxon>
        <taxon>Caryophanaceae</taxon>
        <taxon>Planococcus</taxon>
    </lineage>
</organism>
<dbReference type="STRING" id="1499687.BN1080_01999"/>
<keyword evidence="2" id="KW-1185">Reference proteome</keyword>
<accession>A0A098EMN6</accession>
<gene>
    <name evidence="1" type="primary">comN</name>
    <name evidence="1" type="ORF">BN1080_01999</name>
</gene>
<dbReference type="OrthoDB" id="2990595at2"/>
<dbReference type="RefSeq" id="WP_052651850.1">
    <property type="nucleotide sequence ID" value="NZ_CCXS01000001.1"/>
</dbReference>
<name>A0A098EMN6_9BACL</name>
<dbReference type="Pfam" id="PF13797">
    <property type="entry name" value="Post_transc_reg"/>
    <property type="match status" value="1"/>
</dbReference>